<dbReference type="Proteomes" id="UP000198984">
    <property type="component" value="Unassembled WGS sequence"/>
</dbReference>
<dbReference type="Gene3D" id="3.55.50.30">
    <property type="match status" value="1"/>
</dbReference>
<feature type="domain" description="FecR protein" evidence="2">
    <location>
        <begin position="183"/>
        <end position="269"/>
    </location>
</feature>
<organism evidence="4 5">
    <name type="scientific">Chitinophaga rupis</name>
    <dbReference type="NCBI Taxonomy" id="573321"/>
    <lineage>
        <taxon>Bacteria</taxon>
        <taxon>Pseudomonadati</taxon>
        <taxon>Bacteroidota</taxon>
        <taxon>Chitinophagia</taxon>
        <taxon>Chitinophagales</taxon>
        <taxon>Chitinophagaceae</taxon>
        <taxon>Chitinophaga</taxon>
    </lineage>
</organism>
<protein>
    <submittedName>
        <fullName evidence="4">FecR family protein</fullName>
    </submittedName>
</protein>
<keyword evidence="1" id="KW-0812">Transmembrane</keyword>
<reference evidence="4 5" key="1">
    <citation type="submission" date="2016-10" db="EMBL/GenBank/DDBJ databases">
        <authorList>
            <person name="de Groot N.N."/>
        </authorList>
    </citation>
    <scope>NUCLEOTIDE SEQUENCE [LARGE SCALE GENOMIC DNA]</scope>
    <source>
        <strain evidence="4 5">DSM 21039</strain>
    </source>
</reference>
<keyword evidence="1" id="KW-1133">Transmembrane helix</keyword>
<dbReference type="InterPro" id="IPR006860">
    <property type="entry name" value="FecR"/>
</dbReference>
<dbReference type="InterPro" id="IPR012373">
    <property type="entry name" value="Ferrdict_sens_TM"/>
</dbReference>
<evidence type="ECO:0000256" key="1">
    <source>
        <dbReference type="SAM" id="Phobius"/>
    </source>
</evidence>
<keyword evidence="1" id="KW-0472">Membrane</keyword>
<dbReference type="OrthoDB" id="643697at2"/>
<evidence type="ECO:0000313" key="4">
    <source>
        <dbReference type="EMBL" id="SEN72290.1"/>
    </source>
</evidence>
<evidence type="ECO:0000259" key="3">
    <source>
        <dbReference type="Pfam" id="PF16344"/>
    </source>
</evidence>
<dbReference type="GO" id="GO:0016989">
    <property type="term" value="F:sigma factor antagonist activity"/>
    <property type="evidence" value="ECO:0007669"/>
    <property type="project" value="TreeGrafter"/>
</dbReference>
<evidence type="ECO:0000259" key="2">
    <source>
        <dbReference type="Pfam" id="PF04773"/>
    </source>
</evidence>
<gene>
    <name evidence="4" type="ORF">SAMN04488505_11289</name>
</gene>
<sequence>MDPKFRIIDQLSGLKAAGIISPEQDEQLSELLASDPEASEFNDAQVALGQSSEINQIIAEHDAPSMLYKVWEGIDKDNRRRKVIKIRRTLSIAAAAAIIFGIAIGGIAILLPKKQDINHLSAVNEAKSRIELRLPNGQVVDLSARQGQVNTAGATFSNNNKTLTYTPTGAVASGNSTLLVPIGKDYTIALSDGTTVHLNSSTSITFPLSFADHREVTINGEAYLEVAPDAKRPFIVHLPNASVQVLGTAFNVNTYDPGISRVSLVSGKVIVKDPSANTAGPVMLKPGVQAVASNKEVLVQPFDPSYILSWRQGIFRFQDLSLSKICEVLPRWFGISAVMDNDRIANFKFSGGLSRNMSLKEQLSMFQLEGQVEYYWDKDSTLHFK</sequence>
<dbReference type="AlphaFoldDB" id="A0A1H8IU37"/>
<feature type="transmembrane region" description="Helical" evidence="1">
    <location>
        <begin position="89"/>
        <end position="111"/>
    </location>
</feature>
<proteinExistence type="predicted"/>
<dbReference type="InterPro" id="IPR032508">
    <property type="entry name" value="FecR_C"/>
</dbReference>
<dbReference type="RefSeq" id="WP_089920685.1">
    <property type="nucleotide sequence ID" value="NZ_FOBB01000012.1"/>
</dbReference>
<dbReference type="STRING" id="573321.SAMN04488505_11289"/>
<keyword evidence="5" id="KW-1185">Reference proteome</keyword>
<name>A0A1H8IU37_9BACT</name>
<dbReference type="Pfam" id="PF16344">
    <property type="entry name" value="FecR_C"/>
    <property type="match status" value="1"/>
</dbReference>
<dbReference type="PANTHER" id="PTHR30273:SF2">
    <property type="entry name" value="PROTEIN FECR"/>
    <property type="match status" value="1"/>
</dbReference>
<feature type="domain" description="Protein FecR C-terminal" evidence="3">
    <location>
        <begin position="315"/>
        <end position="379"/>
    </location>
</feature>
<dbReference type="PANTHER" id="PTHR30273">
    <property type="entry name" value="PERIPLASMIC SIGNAL SENSOR AND SIGMA FACTOR ACTIVATOR FECR-RELATED"/>
    <property type="match status" value="1"/>
</dbReference>
<dbReference type="Pfam" id="PF04773">
    <property type="entry name" value="FecR"/>
    <property type="match status" value="1"/>
</dbReference>
<accession>A0A1H8IU37</accession>
<dbReference type="Gene3D" id="2.60.120.1440">
    <property type="match status" value="1"/>
</dbReference>
<dbReference type="EMBL" id="FOBB01000012">
    <property type="protein sequence ID" value="SEN72290.1"/>
    <property type="molecule type" value="Genomic_DNA"/>
</dbReference>
<evidence type="ECO:0000313" key="5">
    <source>
        <dbReference type="Proteomes" id="UP000198984"/>
    </source>
</evidence>